<dbReference type="SMART" id="SM00387">
    <property type="entry name" value="HATPase_c"/>
    <property type="match status" value="1"/>
</dbReference>
<keyword evidence="7" id="KW-0812">Transmembrane</keyword>
<keyword evidence="10" id="KW-1185">Reference proteome</keyword>
<evidence type="ECO:0000256" key="1">
    <source>
        <dbReference type="ARBA" id="ARBA00000085"/>
    </source>
</evidence>
<evidence type="ECO:0000313" key="9">
    <source>
        <dbReference type="EMBL" id="KJH69379.1"/>
    </source>
</evidence>
<dbReference type="EC" id="2.7.13.3" evidence="2"/>
<evidence type="ECO:0000256" key="7">
    <source>
        <dbReference type="SAM" id="Phobius"/>
    </source>
</evidence>
<dbReference type="EMBL" id="JYON01000048">
    <property type="protein sequence ID" value="KJH69379.1"/>
    <property type="molecule type" value="Genomic_DNA"/>
</dbReference>
<feature type="transmembrane region" description="Helical" evidence="7">
    <location>
        <begin position="162"/>
        <end position="183"/>
    </location>
</feature>
<dbReference type="SMART" id="SM00388">
    <property type="entry name" value="HisKA"/>
    <property type="match status" value="1"/>
</dbReference>
<dbReference type="OrthoDB" id="417111at2"/>
<keyword evidence="3" id="KW-0597">Phosphoprotein</keyword>
<keyword evidence="7" id="KW-0472">Membrane</keyword>
<dbReference type="PRINTS" id="PR00344">
    <property type="entry name" value="BCTRLSENSOR"/>
</dbReference>
<evidence type="ECO:0000256" key="3">
    <source>
        <dbReference type="ARBA" id="ARBA00022553"/>
    </source>
</evidence>
<dbReference type="Proteomes" id="UP000032452">
    <property type="component" value="Unassembled WGS sequence"/>
</dbReference>
<sequence length="421" mass="46991">MFNRQFTRSRIDLAFWFALTMGSILVVFAGAIYYLTILEELEDTDRLLYKKTRVMAVNAEYDRLSGQVNLENVPLVGVNTPPIGTEIVYARWYDEQRQLFQFFGTTPSPQLLVSPGFHTISTKSVWLRQVTLPVYEDGLLIGYLQVATSLTSTQQNLAQLRIILLLAVPVTLGFIGLAGWFLGGLAMQPIQQSYTRLQRFTADASHELRAPLSAVISNAQVGIISKSSDRQSQILRFEKIVKVAKSMETLIGQLLFLARHEEALAREFLTHIDLTMWLQELADNYISPVSEHLIKIAVPPQSLKVEANPDLLYQAVTNLLNNACKYTPIGGTVELRLLKRSHLAIIQVKDSGIGIPPQDLPHIFERFYRVDKKRARKTGGFGLGLAIVQQIVQAHGGETSVGSIVGQGSTFEIRLPLTNSN</sequence>
<dbReference type="InterPro" id="IPR003661">
    <property type="entry name" value="HisK_dim/P_dom"/>
</dbReference>
<evidence type="ECO:0000256" key="2">
    <source>
        <dbReference type="ARBA" id="ARBA00012438"/>
    </source>
</evidence>
<evidence type="ECO:0000313" key="10">
    <source>
        <dbReference type="Proteomes" id="UP000032452"/>
    </source>
</evidence>
<organism evidence="9 10">
    <name type="scientific">Aliterella atlantica CENA595</name>
    <dbReference type="NCBI Taxonomy" id="1618023"/>
    <lineage>
        <taxon>Bacteria</taxon>
        <taxon>Bacillati</taxon>
        <taxon>Cyanobacteriota</taxon>
        <taxon>Cyanophyceae</taxon>
        <taxon>Chroococcidiopsidales</taxon>
        <taxon>Aliterellaceae</taxon>
        <taxon>Aliterella</taxon>
    </lineage>
</organism>
<protein>
    <recommendedName>
        <fullName evidence="2">histidine kinase</fullName>
        <ecNumber evidence="2">2.7.13.3</ecNumber>
    </recommendedName>
</protein>
<evidence type="ECO:0000259" key="8">
    <source>
        <dbReference type="PROSITE" id="PS50109"/>
    </source>
</evidence>
<evidence type="ECO:0000256" key="6">
    <source>
        <dbReference type="ARBA" id="ARBA00023012"/>
    </source>
</evidence>
<evidence type="ECO:0000256" key="4">
    <source>
        <dbReference type="ARBA" id="ARBA00022679"/>
    </source>
</evidence>
<evidence type="ECO:0000256" key="5">
    <source>
        <dbReference type="ARBA" id="ARBA00022777"/>
    </source>
</evidence>
<dbReference type="InterPro" id="IPR005467">
    <property type="entry name" value="His_kinase_dom"/>
</dbReference>
<feature type="domain" description="Histidine kinase" evidence="8">
    <location>
        <begin position="203"/>
        <end position="419"/>
    </location>
</feature>
<dbReference type="RefSeq" id="WP_045057285.1">
    <property type="nucleotide sequence ID" value="NZ_CAWMDP010000013.1"/>
</dbReference>
<dbReference type="PROSITE" id="PS50109">
    <property type="entry name" value="HIS_KIN"/>
    <property type="match status" value="1"/>
</dbReference>
<dbReference type="Gene3D" id="3.30.565.10">
    <property type="entry name" value="Histidine kinase-like ATPase, C-terminal domain"/>
    <property type="match status" value="1"/>
</dbReference>
<dbReference type="CDD" id="cd00075">
    <property type="entry name" value="HATPase"/>
    <property type="match status" value="1"/>
</dbReference>
<dbReference type="InterPro" id="IPR004358">
    <property type="entry name" value="Sig_transdc_His_kin-like_C"/>
</dbReference>
<dbReference type="Pfam" id="PF02518">
    <property type="entry name" value="HATPase_c"/>
    <property type="match status" value="1"/>
</dbReference>
<dbReference type="PANTHER" id="PTHR43711">
    <property type="entry name" value="TWO-COMPONENT HISTIDINE KINASE"/>
    <property type="match status" value="1"/>
</dbReference>
<keyword evidence="7" id="KW-1133">Transmembrane helix</keyword>
<dbReference type="Pfam" id="PF00512">
    <property type="entry name" value="HisKA"/>
    <property type="match status" value="1"/>
</dbReference>
<comment type="catalytic activity">
    <reaction evidence="1">
        <text>ATP + protein L-histidine = ADP + protein N-phospho-L-histidine.</text>
        <dbReference type="EC" id="2.7.13.3"/>
    </reaction>
</comment>
<name>A0A0D8ZLR9_9CYAN</name>
<dbReference type="InterPro" id="IPR036890">
    <property type="entry name" value="HATPase_C_sf"/>
</dbReference>
<dbReference type="STRING" id="1618023.UH38_24225"/>
<keyword evidence="6" id="KW-0902">Two-component regulatory system</keyword>
<dbReference type="InterPro" id="IPR050736">
    <property type="entry name" value="Sensor_HK_Regulatory"/>
</dbReference>
<dbReference type="Gene3D" id="1.10.287.130">
    <property type="match status" value="1"/>
</dbReference>
<dbReference type="AlphaFoldDB" id="A0A0D8ZLR9"/>
<feature type="transmembrane region" description="Helical" evidence="7">
    <location>
        <begin position="13"/>
        <end position="36"/>
    </location>
</feature>
<proteinExistence type="predicted"/>
<accession>A0A0D8ZLR9</accession>
<dbReference type="PATRIC" id="fig|1618023.3.peg.1022"/>
<gene>
    <name evidence="9" type="ORF">UH38_24225</name>
</gene>
<dbReference type="PANTHER" id="PTHR43711:SF1">
    <property type="entry name" value="HISTIDINE KINASE 1"/>
    <property type="match status" value="1"/>
</dbReference>
<keyword evidence="4" id="KW-0808">Transferase</keyword>
<dbReference type="SUPFAM" id="SSF55874">
    <property type="entry name" value="ATPase domain of HSP90 chaperone/DNA topoisomerase II/histidine kinase"/>
    <property type="match status" value="1"/>
</dbReference>
<dbReference type="SUPFAM" id="SSF47384">
    <property type="entry name" value="Homodimeric domain of signal transducing histidine kinase"/>
    <property type="match status" value="1"/>
</dbReference>
<dbReference type="CDD" id="cd00082">
    <property type="entry name" value="HisKA"/>
    <property type="match status" value="1"/>
</dbReference>
<dbReference type="GO" id="GO:0000155">
    <property type="term" value="F:phosphorelay sensor kinase activity"/>
    <property type="evidence" value="ECO:0007669"/>
    <property type="project" value="InterPro"/>
</dbReference>
<reference evidence="9 10" key="1">
    <citation type="submission" date="2015-02" db="EMBL/GenBank/DDBJ databases">
        <title>Draft genome of a novel marine cyanobacterium (Chroococcales) isolated from South Atlantic Ocean.</title>
        <authorList>
            <person name="Rigonato J."/>
            <person name="Alvarenga D.O."/>
            <person name="Branco L.H."/>
            <person name="Varani A.M."/>
            <person name="Brandini F.P."/>
            <person name="Fiore M.F."/>
        </authorList>
    </citation>
    <scope>NUCLEOTIDE SEQUENCE [LARGE SCALE GENOMIC DNA]</scope>
    <source>
        <strain evidence="9 10">CENA595</strain>
    </source>
</reference>
<comment type="caution">
    <text evidence="9">The sequence shown here is derived from an EMBL/GenBank/DDBJ whole genome shotgun (WGS) entry which is preliminary data.</text>
</comment>
<dbReference type="InterPro" id="IPR003594">
    <property type="entry name" value="HATPase_dom"/>
</dbReference>
<dbReference type="InterPro" id="IPR036097">
    <property type="entry name" value="HisK_dim/P_sf"/>
</dbReference>
<dbReference type="FunFam" id="3.30.565.10:FF:000006">
    <property type="entry name" value="Sensor histidine kinase WalK"/>
    <property type="match status" value="1"/>
</dbReference>
<keyword evidence="5 9" id="KW-0418">Kinase</keyword>